<keyword evidence="2" id="KW-0456">Lyase</keyword>
<evidence type="ECO:0000313" key="3">
    <source>
        <dbReference type="Proteomes" id="UP000351155"/>
    </source>
</evidence>
<evidence type="ECO:0000313" key="2">
    <source>
        <dbReference type="EMBL" id="VFS42938.1"/>
    </source>
</evidence>
<gene>
    <name evidence="2" type="primary">yjhG_1</name>
    <name evidence="2" type="ORF">NCTC12126_04746</name>
</gene>
<dbReference type="Proteomes" id="UP000351155">
    <property type="component" value="Unassembled WGS sequence"/>
</dbReference>
<dbReference type="GO" id="GO:0016836">
    <property type="term" value="F:hydro-lyase activity"/>
    <property type="evidence" value="ECO:0007669"/>
    <property type="project" value="TreeGrafter"/>
</dbReference>
<accession>A0A484Z3A7</accession>
<feature type="domain" description="Dihydroxy-acid/6-phosphogluconate dehydratase C-terminal" evidence="1">
    <location>
        <begin position="4"/>
        <end position="49"/>
    </location>
</feature>
<dbReference type="Gene3D" id="3.50.30.80">
    <property type="entry name" value="IlvD/EDD C-terminal domain-like"/>
    <property type="match status" value="1"/>
</dbReference>
<dbReference type="PANTHER" id="PTHR43661:SF3">
    <property type="entry name" value="D-XYLONATE DEHYDRATASE YAGF-RELATED"/>
    <property type="match status" value="1"/>
</dbReference>
<evidence type="ECO:0000259" key="1">
    <source>
        <dbReference type="Pfam" id="PF24877"/>
    </source>
</evidence>
<proteinExistence type="predicted"/>
<dbReference type="Pfam" id="PF24877">
    <property type="entry name" value="ILV_EDD_C"/>
    <property type="match status" value="1"/>
</dbReference>
<reference evidence="2 3" key="1">
    <citation type="submission" date="2019-03" db="EMBL/GenBank/DDBJ databases">
        <authorList>
            <consortium name="Pathogen Informatics"/>
        </authorList>
    </citation>
    <scope>NUCLEOTIDE SEQUENCE [LARGE SCALE GENOMIC DNA]</scope>
    <source>
        <strain evidence="2 3">NCTC12126</strain>
    </source>
</reference>
<protein>
    <submittedName>
        <fullName evidence="2">Phage dehydratase</fullName>
        <ecNumber evidence="2">4.-.-.-</ecNumber>
    </submittedName>
</protein>
<dbReference type="PANTHER" id="PTHR43661">
    <property type="entry name" value="D-XYLONATE DEHYDRATASE"/>
    <property type="match status" value="1"/>
</dbReference>
<dbReference type="AlphaFoldDB" id="A0A484Z3A7"/>
<dbReference type="InterPro" id="IPR042096">
    <property type="entry name" value="Dihydro-acid_dehy_C"/>
</dbReference>
<dbReference type="InterPro" id="IPR056740">
    <property type="entry name" value="ILV_EDD_C"/>
</dbReference>
<organism evidence="2 3">
    <name type="scientific">Enterobacter cancerogenus</name>
    <dbReference type="NCBI Taxonomy" id="69218"/>
    <lineage>
        <taxon>Bacteria</taxon>
        <taxon>Pseudomonadati</taxon>
        <taxon>Pseudomonadota</taxon>
        <taxon>Gammaproteobacteria</taxon>
        <taxon>Enterobacterales</taxon>
        <taxon>Enterobacteriaceae</taxon>
        <taxon>Enterobacter</taxon>
        <taxon>Enterobacter cloacae complex</taxon>
    </lineage>
</organism>
<name>A0A484Z3A7_9ENTR</name>
<sequence length="123" mass="13255">MRASRACRRAACFGHVSPEALAGGPIGKLRDNDIIEIAVDRLTLTGSVNFIGTAEHPLTPEEGARELAVRQTHPDLHAHDFLPDDTRLWAALQSVSGGTWKGCIYDTDKIIEVINAGKKALGI</sequence>
<dbReference type="SUPFAM" id="SSF52016">
    <property type="entry name" value="LeuD/IlvD-like"/>
    <property type="match status" value="1"/>
</dbReference>
<dbReference type="GO" id="GO:0005829">
    <property type="term" value="C:cytosol"/>
    <property type="evidence" value="ECO:0007669"/>
    <property type="project" value="TreeGrafter"/>
</dbReference>
<dbReference type="EC" id="4.-.-.-" evidence="2"/>
<dbReference type="EMBL" id="CAADIW010000056">
    <property type="protein sequence ID" value="VFS42938.1"/>
    <property type="molecule type" value="Genomic_DNA"/>
</dbReference>